<dbReference type="Gene3D" id="3.40.50.11660">
    <property type="entry name" value="Glycosyl transferase family 10, C-terminal domain"/>
    <property type="match status" value="1"/>
</dbReference>
<dbReference type="GO" id="GO:0032580">
    <property type="term" value="C:Golgi cisterna membrane"/>
    <property type="evidence" value="ECO:0007669"/>
    <property type="project" value="UniProtKB-SubCell"/>
</dbReference>
<feature type="transmembrane region" description="Helical" evidence="11">
    <location>
        <begin position="42"/>
        <end position="59"/>
    </location>
</feature>
<comment type="caution">
    <text evidence="11">Lacks conserved residue(s) required for the propagation of feature annotation.</text>
</comment>
<keyword evidence="4 11" id="KW-0328">Glycosyltransferase</keyword>
<feature type="transmembrane region" description="Helical" evidence="11">
    <location>
        <begin position="132"/>
        <end position="153"/>
    </location>
</feature>
<dbReference type="Proteomes" id="UP000256970">
    <property type="component" value="Unassembled WGS sequence"/>
</dbReference>
<sequence>MQALSLVNVDVLAAVMAAAPAAVAAAEQLILHNSHTQQPRALPLSMAVLVAAAALSTQFPASADVTAWLALWLLSATVYITHSCWSAKAVRLPPYARIFHESALSGGLCLVLVLLLDASAVLQWFGQIDGSTLLMLATACALSFGASFCAWSLREAAAASAASYAALSALAALLAVLVNAFIWDQHGPAAATLLLLIALALAGMPRSGSQAASRASQSRSSSETAEGGSDKGHGAAGSDPLSSVWGVLASAAAVGAMLWMFAAAASAAQTSTNPTVEHSRQQLGQELSLVTSELKSLKTQAVKWEQAVVHNAQHQLAAAVHATGGSSSSRNSSMPALGRLKYDPGAAASSKSSSSSSSSSPAAAAATAAAPSPSPAAAAMPVATTAVASPAPAATPATNITASKQTTAAATPAAATTAAATPAAAAATAATSAFDPEYIAKLRKAVEKPINVLIMTGVFWTITSKSTENCSVDGVPLKCNIWQDQSEEHLNAADALYYHVPSFSGMPMKKRHPNQLRLAMSLESASYYQALDSPEFMCHFDAEMTYRQCAQVTNWYSLESFDELFKFPLVPFEEKQHAIAYVNSNCGAVSGRSSIMKALMALNGSKVPVHSLGNCDHNTPWPKGNPNKRQVFSKYKFCVTMENSLAHDYVTEKLWDGLAAGCVPIYLGSPSALQMAPDASSIIMYDPKGKGNASTVEQLDALMHEIGSNKERYEKMLAWKHKKVEEQPSPLFKYLWDVRKTSGECFLCQFLARHRANPKPRYTTCLFNETWMAAAGQELKPQPGCE</sequence>
<evidence type="ECO:0000256" key="2">
    <source>
        <dbReference type="ARBA" id="ARBA00004922"/>
    </source>
</evidence>
<keyword evidence="7" id="KW-0735">Signal-anchor</keyword>
<dbReference type="PANTHER" id="PTHR11929">
    <property type="entry name" value="ALPHA- 1,3 -FUCOSYLTRANSFERASE"/>
    <property type="match status" value="1"/>
</dbReference>
<evidence type="ECO:0000256" key="10">
    <source>
        <dbReference type="ARBA" id="ARBA00023180"/>
    </source>
</evidence>
<keyword evidence="9 11" id="KW-0472">Membrane</keyword>
<feature type="compositionally biased region" description="Low complexity" evidence="12">
    <location>
        <begin position="210"/>
        <end position="222"/>
    </location>
</feature>
<comment type="subcellular location">
    <subcellularLocation>
        <location evidence="11">Golgi apparatus</location>
        <location evidence="11">Golgi stack membrane</location>
        <topology evidence="11">Single-pass type II membrane protein</topology>
    </subcellularLocation>
    <subcellularLocation>
        <location evidence="1">Membrane</location>
        <topology evidence="1">Single-pass membrane protein</topology>
    </subcellularLocation>
</comment>
<feature type="compositionally biased region" description="Low complexity" evidence="12">
    <location>
        <begin position="346"/>
        <end position="360"/>
    </location>
</feature>
<evidence type="ECO:0000256" key="11">
    <source>
        <dbReference type="RuleBase" id="RU003832"/>
    </source>
</evidence>
<feature type="transmembrane region" description="Helical" evidence="11">
    <location>
        <begin position="12"/>
        <end position="30"/>
    </location>
</feature>
<keyword evidence="16" id="KW-1185">Reference proteome</keyword>
<keyword evidence="6 11" id="KW-0812">Transmembrane</keyword>
<evidence type="ECO:0000256" key="9">
    <source>
        <dbReference type="ARBA" id="ARBA00023136"/>
    </source>
</evidence>
<dbReference type="EMBL" id="FNXT01001211">
    <property type="protein sequence ID" value="SZX74281.1"/>
    <property type="molecule type" value="Genomic_DNA"/>
</dbReference>
<dbReference type="AlphaFoldDB" id="A0A383W9Z5"/>
<reference evidence="15 16" key="1">
    <citation type="submission" date="2016-10" db="EMBL/GenBank/DDBJ databases">
        <authorList>
            <person name="Cai Z."/>
        </authorList>
    </citation>
    <scope>NUCLEOTIDE SEQUENCE [LARGE SCALE GENOMIC DNA]</scope>
</reference>
<keyword evidence="8 11" id="KW-1133">Transmembrane helix</keyword>
<evidence type="ECO:0000313" key="16">
    <source>
        <dbReference type="Proteomes" id="UP000256970"/>
    </source>
</evidence>
<evidence type="ECO:0000256" key="5">
    <source>
        <dbReference type="ARBA" id="ARBA00022679"/>
    </source>
</evidence>
<dbReference type="PANTHER" id="PTHR11929:SF194">
    <property type="entry name" value="ALPHA-(1,3)-FUCOSYLTRANSFERASE 10"/>
    <property type="match status" value="1"/>
</dbReference>
<evidence type="ECO:0000256" key="4">
    <source>
        <dbReference type="ARBA" id="ARBA00022676"/>
    </source>
</evidence>
<dbReference type="InterPro" id="IPR055270">
    <property type="entry name" value="Glyco_tran_10_C"/>
</dbReference>
<feature type="transmembrane region" description="Helical" evidence="11">
    <location>
        <begin position="65"/>
        <end position="82"/>
    </location>
</feature>
<evidence type="ECO:0000256" key="12">
    <source>
        <dbReference type="SAM" id="MobiDB-lite"/>
    </source>
</evidence>
<feature type="transmembrane region" description="Helical" evidence="11">
    <location>
        <begin position="165"/>
        <end position="183"/>
    </location>
</feature>
<evidence type="ECO:0000256" key="1">
    <source>
        <dbReference type="ARBA" id="ARBA00004167"/>
    </source>
</evidence>
<dbReference type="UniPathway" id="UPA00378"/>
<evidence type="ECO:0000256" key="6">
    <source>
        <dbReference type="ARBA" id="ARBA00022692"/>
    </source>
</evidence>
<dbReference type="EC" id="2.4.1.-" evidence="11"/>
<keyword evidence="10" id="KW-0325">Glycoprotein</keyword>
<evidence type="ECO:0000256" key="8">
    <source>
        <dbReference type="ARBA" id="ARBA00022989"/>
    </source>
</evidence>
<feature type="region of interest" description="Disordered" evidence="12">
    <location>
        <begin position="210"/>
        <end position="237"/>
    </location>
</feature>
<feature type="transmembrane region" description="Helical" evidence="11">
    <location>
        <begin position="244"/>
        <end position="265"/>
    </location>
</feature>
<dbReference type="Pfam" id="PF00852">
    <property type="entry name" value="Glyco_transf_10"/>
    <property type="match status" value="1"/>
</dbReference>
<evidence type="ECO:0000256" key="7">
    <source>
        <dbReference type="ARBA" id="ARBA00022968"/>
    </source>
</evidence>
<comment type="similarity">
    <text evidence="3 11">Belongs to the glycosyltransferase 10 family.</text>
</comment>
<proteinExistence type="inferred from homology"/>
<name>A0A383W9Z5_TETOB</name>
<dbReference type="SUPFAM" id="SSF53756">
    <property type="entry name" value="UDP-Glycosyltransferase/glycogen phosphorylase"/>
    <property type="match status" value="1"/>
</dbReference>
<organism evidence="15 16">
    <name type="scientific">Tetradesmus obliquus</name>
    <name type="common">Green alga</name>
    <name type="synonym">Acutodesmus obliquus</name>
    <dbReference type="NCBI Taxonomy" id="3088"/>
    <lineage>
        <taxon>Eukaryota</taxon>
        <taxon>Viridiplantae</taxon>
        <taxon>Chlorophyta</taxon>
        <taxon>core chlorophytes</taxon>
        <taxon>Chlorophyceae</taxon>
        <taxon>CS clade</taxon>
        <taxon>Sphaeropleales</taxon>
        <taxon>Scenedesmaceae</taxon>
        <taxon>Tetradesmus</taxon>
    </lineage>
</organism>
<dbReference type="Pfam" id="PF17039">
    <property type="entry name" value="Glyco_tran_10_N"/>
    <property type="match status" value="1"/>
</dbReference>
<keyword evidence="11" id="KW-0333">Golgi apparatus</keyword>
<feature type="region of interest" description="Disordered" evidence="12">
    <location>
        <begin position="320"/>
        <end position="360"/>
    </location>
</feature>
<evidence type="ECO:0000313" key="15">
    <source>
        <dbReference type="EMBL" id="SZX74281.1"/>
    </source>
</evidence>
<protein>
    <recommendedName>
        <fullName evidence="11">Fucosyltransferase</fullName>
        <ecNumber evidence="11">2.4.1.-</ecNumber>
    </recommendedName>
</protein>
<keyword evidence="5 11" id="KW-0808">Transferase</keyword>
<dbReference type="STRING" id="3088.A0A383W9Z5"/>
<feature type="transmembrane region" description="Helical" evidence="11">
    <location>
        <begin position="189"/>
        <end position="205"/>
    </location>
</feature>
<dbReference type="InterPro" id="IPR038577">
    <property type="entry name" value="GT10-like_C_sf"/>
</dbReference>
<evidence type="ECO:0000256" key="3">
    <source>
        <dbReference type="ARBA" id="ARBA00008919"/>
    </source>
</evidence>
<evidence type="ECO:0000259" key="13">
    <source>
        <dbReference type="Pfam" id="PF00852"/>
    </source>
</evidence>
<evidence type="ECO:0000259" key="14">
    <source>
        <dbReference type="Pfam" id="PF17039"/>
    </source>
</evidence>
<feature type="transmembrane region" description="Helical" evidence="11">
    <location>
        <begin position="103"/>
        <end position="126"/>
    </location>
</feature>
<feature type="domain" description="Fucosyltransferase C-terminal" evidence="13">
    <location>
        <begin position="573"/>
        <end position="758"/>
    </location>
</feature>
<accession>A0A383W9Z5</accession>
<comment type="pathway">
    <text evidence="2">Protein modification; protein glycosylation.</text>
</comment>
<dbReference type="InterPro" id="IPR031481">
    <property type="entry name" value="Glyco_tran_10_N"/>
</dbReference>
<dbReference type="GO" id="GO:0046920">
    <property type="term" value="F:alpha-(1-&gt;3)-fucosyltransferase activity"/>
    <property type="evidence" value="ECO:0007669"/>
    <property type="project" value="TreeGrafter"/>
</dbReference>
<gene>
    <name evidence="15" type="ORF">BQ4739_LOCUS14572</name>
</gene>
<dbReference type="InterPro" id="IPR001503">
    <property type="entry name" value="Glyco_trans_10"/>
</dbReference>
<feature type="domain" description="Fucosyltransferase N-terminal" evidence="14">
    <location>
        <begin position="452"/>
        <end position="556"/>
    </location>
</feature>